<dbReference type="PATRIC" id="fig|396014.3.peg.610"/>
<sequence length="208" mass="22682">MTAAREAQAALLPLIAEASSRPCRAGARALTWAGDDGFALRLTLQLPSRPTGTRSVPAIVHVQVTAQRLGRWRREHDLPAEQGSVLSVPLGLLTSRAQGRRWEIGDPQRDRTAQEIADAVEEHALPLLALLQEPEAACPLLARHLWGISARLPEDVAPPPVDYLLCWGRDDLVGEMVVQARTVARFRQDLAGPHPCDWVELARSVGAV</sequence>
<evidence type="ECO:0000313" key="2">
    <source>
        <dbReference type="Proteomes" id="UP000023067"/>
    </source>
</evidence>
<dbReference type="EMBL" id="JDYK01000003">
    <property type="protein sequence ID" value="EWS82435.1"/>
    <property type="molecule type" value="Genomic_DNA"/>
</dbReference>
<keyword evidence="2" id="KW-1185">Reference proteome</keyword>
<dbReference type="RefSeq" id="WP_038370617.1">
    <property type="nucleotide sequence ID" value="NZ_KK069989.1"/>
</dbReference>
<comment type="caution">
    <text evidence="1">The sequence shown here is derived from an EMBL/GenBank/DDBJ whole genome shotgun (WGS) entry which is preliminary data.</text>
</comment>
<organism evidence="1 2">
    <name type="scientific">Brachybacterium phenoliresistens</name>
    <dbReference type="NCBI Taxonomy" id="396014"/>
    <lineage>
        <taxon>Bacteria</taxon>
        <taxon>Bacillati</taxon>
        <taxon>Actinomycetota</taxon>
        <taxon>Actinomycetes</taxon>
        <taxon>Micrococcales</taxon>
        <taxon>Dermabacteraceae</taxon>
        <taxon>Brachybacterium</taxon>
    </lineage>
</organism>
<dbReference type="STRING" id="396014.BF93_10495"/>
<proteinExistence type="predicted"/>
<dbReference type="AlphaFoldDB" id="Z9JVN0"/>
<gene>
    <name evidence="1" type="ORF">BF93_10495</name>
</gene>
<dbReference type="Proteomes" id="UP000023067">
    <property type="component" value="Unassembled WGS sequence"/>
</dbReference>
<evidence type="ECO:0000313" key="1">
    <source>
        <dbReference type="EMBL" id="EWS82435.1"/>
    </source>
</evidence>
<protein>
    <submittedName>
        <fullName evidence="1">Uncharacterized protein</fullName>
    </submittedName>
</protein>
<name>Z9JVN0_9MICO</name>
<reference evidence="1 2" key="1">
    <citation type="submission" date="2014-02" db="EMBL/GenBank/DDBJ databases">
        <title>Genome sequence of Brachybacterium phenoliresistens strain W13A50.</title>
        <authorList>
            <person name="Wang X."/>
        </authorList>
    </citation>
    <scope>NUCLEOTIDE SEQUENCE [LARGE SCALE GENOMIC DNA]</scope>
    <source>
        <strain evidence="1 2">W13A50</strain>
    </source>
</reference>
<accession>Z9JVN0</accession>
<dbReference type="HOGENOM" id="CLU_1318859_0_0_11"/>